<organism evidence="4 5">
    <name type="scientific">Neobacillus piezotolerans</name>
    <dbReference type="NCBI Taxonomy" id="2259171"/>
    <lineage>
        <taxon>Bacteria</taxon>
        <taxon>Bacillati</taxon>
        <taxon>Bacillota</taxon>
        <taxon>Bacilli</taxon>
        <taxon>Bacillales</taxon>
        <taxon>Bacillaceae</taxon>
        <taxon>Neobacillus</taxon>
    </lineage>
</organism>
<evidence type="ECO:0000256" key="2">
    <source>
        <dbReference type="ARBA" id="ARBA00023315"/>
    </source>
</evidence>
<feature type="domain" description="Phospholipid/glycerol acyltransferase" evidence="3">
    <location>
        <begin position="33"/>
        <end position="144"/>
    </location>
</feature>
<dbReference type="PANTHER" id="PTHR10434:SF40">
    <property type="entry name" value="1-ACYL-SN-GLYCEROL-3-PHOSPHATE ACYLTRANSFERASE"/>
    <property type="match status" value="1"/>
</dbReference>
<evidence type="ECO:0000256" key="1">
    <source>
        <dbReference type="ARBA" id="ARBA00022679"/>
    </source>
</evidence>
<dbReference type="CDD" id="cd07989">
    <property type="entry name" value="LPLAT_AGPAT-like"/>
    <property type="match status" value="1"/>
</dbReference>
<dbReference type="InterPro" id="IPR002123">
    <property type="entry name" value="Plipid/glycerol_acylTrfase"/>
</dbReference>
<dbReference type="GO" id="GO:0006654">
    <property type="term" value="P:phosphatidic acid biosynthetic process"/>
    <property type="evidence" value="ECO:0007669"/>
    <property type="project" value="TreeGrafter"/>
</dbReference>
<dbReference type="Pfam" id="PF01553">
    <property type="entry name" value="Acyltransferase"/>
    <property type="match status" value="1"/>
</dbReference>
<comment type="caution">
    <text evidence="4">The sequence shown here is derived from an EMBL/GenBank/DDBJ whole genome shotgun (WGS) entry which is preliminary data.</text>
</comment>
<dbReference type="SUPFAM" id="SSF69593">
    <property type="entry name" value="Glycerol-3-phosphate (1)-acyltransferase"/>
    <property type="match status" value="1"/>
</dbReference>
<keyword evidence="5" id="KW-1185">Reference proteome</keyword>
<keyword evidence="2 4" id="KW-0012">Acyltransferase</keyword>
<reference evidence="4 5" key="1">
    <citation type="submission" date="2018-07" db="EMBL/GenBank/DDBJ databases">
        <title>Bacillus sp. YLB-04 draft genome sequence.</title>
        <authorList>
            <person name="Yu L."/>
            <person name="Tang X."/>
        </authorList>
    </citation>
    <scope>NUCLEOTIDE SEQUENCE [LARGE SCALE GENOMIC DNA]</scope>
    <source>
        <strain evidence="4 5">YLB-04</strain>
    </source>
</reference>
<dbReference type="EMBL" id="QNQT01000008">
    <property type="protein sequence ID" value="RDU35710.1"/>
    <property type="molecule type" value="Genomic_DNA"/>
</dbReference>
<dbReference type="SMART" id="SM00563">
    <property type="entry name" value="PlsC"/>
    <property type="match status" value="1"/>
</dbReference>
<keyword evidence="1 4" id="KW-0808">Transferase</keyword>
<protein>
    <submittedName>
        <fullName evidence="4">1-acyl-sn-glycerol-3-phosphate acyltransferase</fullName>
    </submittedName>
</protein>
<name>A0A3D8GMK2_9BACI</name>
<dbReference type="OrthoDB" id="9803035at2"/>
<evidence type="ECO:0000313" key="5">
    <source>
        <dbReference type="Proteomes" id="UP000257144"/>
    </source>
</evidence>
<evidence type="ECO:0000313" key="4">
    <source>
        <dbReference type="EMBL" id="RDU35710.1"/>
    </source>
</evidence>
<gene>
    <name evidence="4" type="ORF">DRW41_16330</name>
</gene>
<evidence type="ECO:0000259" key="3">
    <source>
        <dbReference type="SMART" id="SM00563"/>
    </source>
</evidence>
<accession>A0A3D8GMK2</accession>
<proteinExistence type="predicted"/>
<dbReference type="GO" id="GO:0003841">
    <property type="term" value="F:1-acylglycerol-3-phosphate O-acyltransferase activity"/>
    <property type="evidence" value="ECO:0007669"/>
    <property type="project" value="TreeGrafter"/>
</dbReference>
<sequence>MYTFVGYLAKGILAFFTRPKVVNRGVLPKEGGFVIACTHTGWVDVLVLGTAVLPRQIHYMAKKQLFASRFGAWFLKKLNAFPVDRDAPGPSVLKIPHRLLSKGEIVGIFPSGTRVKEQAELKQGAITIATRSKVPIIPAAYSGPNTFRELFSFKGSTIIFGEPIEIPPAAREERDHYTQLLEEKLHSLQQRISS</sequence>
<dbReference type="AlphaFoldDB" id="A0A3D8GMK2"/>
<dbReference type="Proteomes" id="UP000257144">
    <property type="component" value="Unassembled WGS sequence"/>
</dbReference>
<dbReference type="PANTHER" id="PTHR10434">
    <property type="entry name" value="1-ACYL-SN-GLYCEROL-3-PHOSPHATE ACYLTRANSFERASE"/>
    <property type="match status" value="1"/>
</dbReference>